<organism evidence="1 2">
    <name type="scientific">Pseudomonas xantholysinigenes</name>
    <dbReference type="NCBI Taxonomy" id="2745490"/>
    <lineage>
        <taxon>Bacteria</taxon>
        <taxon>Pseudomonadati</taxon>
        <taxon>Pseudomonadota</taxon>
        <taxon>Gammaproteobacteria</taxon>
        <taxon>Pseudomonadales</taxon>
        <taxon>Pseudomonadaceae</taxon>
        <taxon>Pseudomonas</taxon>
    </lineage>
</organism>
<protein>
    <submittedName>
        <fullName evidence="1">HIT family protein</fullName>
    </submittedName>
</protein>
<name>A0A9E6PTL3_9PSED</name>
<reference evidence="1 2" key="1">
    <citation type="journal article" date="2020" name="Microorganisms">
        <title>Reliable Identification of Environmental Pseudomonas Isolates Using the rpoD Gene.</title>
        <authorList>
            <consortium name="The Broad Institute Genome Sequencing Platform"/>
            <person name="Girard L."/>
            <person name="Lood C."/>
            <person name="Rokni-Zadeh H."/>
            <person name="van Noort V."/>
            <person name="Lavigne R."/>
            <person name="De Mot R."/>
        </authorList>
    </citation>
    <scope>NUCLEOTIDE SEQUENCE [LARGE SCALE GENOMIC DNA]</scope>
    <source>
        <strain evidence="1 2">RW9S1A</strain>
    </source>
</reference>
<dbReference type="Proteomes" id="UP000633418">
    <property type="component" value="Chromosome"/>
</dbReference>
<evidence type="ECO:0000313" key="2">
    <source>
        <dbReference type="Proteomes" id="UP000633418"/>
    </source>
</evidence>
<dbReference type="EMBL" id="CP077095">
    <property type="protein sequence ID" value="QXI36747.1"/>
    <property type="molecule type" value="Genomic_DNA"/>
</dbReference>
<gene>
    <name evidence="1" type="ORF">HU772_015445</name>
</gene>
<proteinExistence type="predicted"/>
<dbReference type="Gene3D" id="3.30.428.10">
    <property type="entry name" value="HIT-like"/>
    <property type="match status" value="1"/>
</dbReference>
<dbReference type="InterPro" id="IPR036265">
    <property type="entry name" value="HIT-like_sf"/>
</dbReference>
<evidence type="ECO:0000313" key="1">
    <source>
        <dbReference type="EMBL" id="QXI36747.1"/>
    </source>
</evidence>
<sequence>MHIPPRLIVHESTHWMLNHRVDSALPGYLILSAKQLTNSLAALPAQALAELGSLQASIQQAIETHLHPQRLYIGRFGHDAGHSIHFHFIPIYAWVETLFWQDDRYRSLQAFGSLDDNTPQTDGAELTLFVWREYCERPDPPLVQGPSIDQAIAGLRTLLAASAMGS</sequence>
<dbReference type="RefSeq" id="WP_186659640.1">
    <property type="nucleotide sequence ID" value="NZ_CP077095.1"/>
</dbReference>
<reference evidence="1 2" key="2">
    <citation type="journal article" date="2021" name="Microorganisms">
        <title>The Ever-Expanding Pseudomonas Genus: Description of 43 New Species and Partition of the Pseudomonas putida Group.</title>
        <authorList>
            <person name="Girard L."/>
            <person name="Lood C."/>
            <person name="Hofte M."/>
            <person name="Vandamme P."/>
            <person name="Rokni-Zadeh H."/>
            <person name="van Noort V."/>
            <person name="Lavigne R."/>
            <person name="De Mot R."/>
        </authorList>
    </citation>
    <scope>NUCLEOTIDE SEQUENCE [LARGE SCALE GENOMIC DNA]</scope>
    <source>
        <strain evidence="1 2">RW9S1A</strain>
    </source>
</reference>
<accession>A0A9E6PTL3</accession>
<keyword evidence="2" id="KW-1185">Reference proteome</keyword>
<dbReference type="AlphaFoldDB" id="A0A9E6PTL3"/>
<dbReference type="KEGG" id="pxn:HU772_015445"/>
<dbReference type="SUPFAM" id="SSF54197">
    <property type="entry name" value="HIT-like"/>
    <property type="match status" value="1"/>
</dbReference>